<dbReference type="InterPro" id="IPR002421">
    <property type="entry name" value="5-3_exonuclease"/>
</dbReference>
<dbReference type="InterPro" id="IPR020046">
    <property type="entry name" value="5-3_exonucl_a-hlix_arch_N"/>
</dbReference>
<dbReference type="GO" id="GO:0008409">
    <property type="term" value="F:5'-3' exonuclease activity"/>
    <property type="evidence" value="ECO:0007669"/>
    <property type="project" value="UniProtKB-UniRule"/>
</dbReference>
<dbReference type="GO" id="GO:0006261">
    <property type="term" value="P:DNA-templated DNA replication"/>
    <property type="evidence" value="ECO:0007669"/>
    <property type="project" value="UniProtKB-UniRule"/>
</dbReference>
<keyword evidence="12 17" id="KW-0239">DNA-directed DNA polymerase</keyword>
<evidence type="ECO:0000256" key="3">
    <source>
        <dbReference type="ARBA" id="ARBA00012417"/>
    </source>
</evidence>
<keyword evidence="13 17" id="KW-0238">DNA-binding</keyword>
<proteinExistence type="inferred from homology"/>
<comment type="subunit">
    <text evidence="2">Single-chain monomer with multiple functions.</text>
</comment>
<evidence type="ECO:0000256" key="14">
    <source>
        <dbReference type="ARBA" id="ARBA00023204"/>
    </source>
</evidence>
<dbReference type="InterPro" id="IPR020045">
    <property type="entry name" value="DNA_polI_H3TH"/>
</dbReference>
<feature type="domain" description="DNA-directed DNA polymerase family A palm" evidence="20">
    <location>
        <begin position="676"/>
        <end position="882"/>
    </location>
</feature>
<organism evidence="21 22">
    <name type="scientific">Haematospirillum jordaniae</name>
    <dbReference type="NCBI Taxonomy" id="1549855"/>
    <lineage>
        <taxon>Bacteria</taxon>
        <taxon>Pseudomonadati</taxon>
        <taxon>Pseudomonadota</taxon>
        <taxon>Alphaproteobacteria</taxon>
        <taxon>Rhodospirillales</taxon>
        <taxon>Novispirillaceae</taxon>
        <taxon>Haematospirillum</taxon>
    </lineage>
</organism>
<feature type="domain" description="5'-3' exonuclease" evidence="19">
    <location>
        <begin position="2"/>
        <end position="257"/>
    </location>
</feature>
<comment type="similarity">
    <text evidence="1 17">Belongs to the DNA polymerase type-A family.</text>
</comment>
<keyword evidence="7 17" id="KW-0235">DNA replication</keyword>
<dbReference type="InterPro" id="IPR018320">
    <property type="entry name" value="DNA_polymerase_1"/>
</dbReference>
<evidence type="ECO:0000256" key="13">
    <source>
        <dbReference type="ARBA" id="ARBA00023125"/>
    </source>
</evidence>
<dbReference type="NCBIfam" id="TIGR00593">
    <property type="entry name" value="pola"/>
    <property type="match status" value="1"/>
</dbReference>
<dbReference type="GO" id="GO:0003677">
    <property type="term" value="F:DNA binding"/>
    <property type="evidence" value="ECO:0007669"/>
    <property type="project" value="UniProtKB-UniRule"/>
</dbReference>
<keyword evidence="10 17" id="KW-0378">Hydrolase</keyword>
<dbReference type="InterPro" id="IPR008918">
    <property type="entry name" value="HhH2"/>
</dbReference>
<keyword evidence="9 17" id="KW-0227">DNA damage</keyword>
<feature type="domain" description="3'-5' exonuclease" evidence="18">
    <location>
        <begin position="308"/>
        <end position="506"/>
    </location>
</feature>
<dbReference type="SMART" id="SM00482">
    <property type="entry name" value="POLAc"/>
    <property type="match status" value="1"/>
</dbReference>
<dbReference type="FunFam" id="1.10.150.20:FF:000003">
    <property type="entry name" value="DNA polymerase I"/>
    <property type="match status" value="1"/>
</dbReference>
<dbReference type="InterPro" id="IPR043502">
    <property type="entry name" value="DNA/RNA_pol_sf"/>
</dbReference>
<dbReference type="Gene3D" id="3.40.50.1010">
    <property type="entry name" value="5'-nuclease"/>
    <property type="match status" value="1"/>
</dbReference>
<protein>
    <recommendedName>
        <fullName evidence="4 16">DNA polymerase I</fullName>
        <ecNumber evidence="3 16">2.7.7.7</ecNumber>
    </recommendedName>
</protein>
<dbReference type="Proteomes" id="UP000076066">
    <property type="component" value="Chromosome"/>
</dbReference>
<evidence type="ECO:0000256" key="6">
    <source>
        <dbReference type="ARBA" id="ARBA00022695"/>
    </source>
</evidence>
<evidence type="ECO:0000256" key="4">
    <source>
        <dbReference type="ARBA" id="ARBA00020311"/>
    </source>
</evidence>
<evidence type="ECO:0000256" key="15">
    <source>
        <dbReference type="ARBA" id="ARBA00049244"/>
    </source>
</evidence>
<dbReference type="SMART" id="SM00475">
    <property type="entry name" value="53EXOc"/>
    <property type="match status" value="1"/>
</dbReference>
<dbReference type="KEGG" id="hjo:AY555_02475"/>
<dbReference type="FunFam" id="1.20.1060.10:FF:000001">
    <property type="entry name" value="DNA polymerase I"/>
    <property type="match status" value="1"/>
</dbReference>
<dbReference type="InterPro" id="IPR019760">
    <property type="entry name" value="DNA-dir_DNA_pol_A_CS"/>
</dbReference>
<dbReference type="SMART" id="SM00279">
    <property type="entry name" value="HhH2"/>
    <property type="match status" value="1"/>
</dbReference>
<dbReference type="FunFam" id="3.30.420.10:FF:000026">
    <property type="entry name" value="DNA polymerase I"/>
    <property type="match status" value="1"/>
</dbReference>
<dbReference type="SUPFAM" id="SSF88723">
    <property type="entry name" value="PIN domain-like"/>
    <property type="match status" value="1"/>
</dbReference>
<dbReference type="EC" id="2.7.7.7" evidence="3 16"/>
<evidence type="ECO:0000313" key="22">
    <source>
        <dbReference type="Proteomes" id="UP000076066"/>
    </source>
</evidence>
<evidence type="ECO:0000256" key="11">
    <source>
        <dbReference type="ARBA" id="ARBA00022839"/>
    </source>
</evidence>
<evidence type="ECO:0000259" key="20">
    <source>
        <dbReference type="SMART" id="SM00482"/>
    </source>
</evidence>
<dbReference type="Pfam" id="PF01612">
    <property type="entry name" value="DNA_pol_A_exo1"/>
    <property type="match status" value="1"/>
</dbReference>
<dbReference type="AlphaFoldDB" id="A0A143DFS4"/>
<dbReference type="SUPFAM" id="SSF56672">
    <property type="entry name" value="DNA/RNA polymerases"/>
    <property type="match status" value="1"/>
</dbReference>
<dbReference type="GO" id="GO:0008408">
    <property type="term" value="F:3'-5' exonuclease activity"/>
    <property type="evidence" value="ECO:0007669"/>
    <property type="project" value="UniProtKB-UniRule"/>
</dbReference>
<dbReference type="SMART" id="SM00474">
    <property type="entry name" value="35EXOc"/>
    <property type="match status" value="1"/>
</dbReference>
<dbReference type="CDD" id="cd09859">
    <property type="entry name" value="PIN_53EXO"/>
    <property type="match status" value="1"/>
</dbReference>
<keyword evidence="6 17" id="KW-0548">Nucleotidyltransferase</keyword>
<dbReference type="Gene3D" id="1.10.150.20">
    <property type="entry name" value="5' to 3' exonuclease, C-terminal subdomain"/>
    <property type="match status" value="2"/>
</dbReference>
<evidence type="ECO:0000256" key="16">
    <source>
        <dbReference type="NCBIfam" id="TIGR00593"/>
    </source>
</evidence>
<keyword evidence="11 17" id="KW-0269">Exonuclease</keyword>
<dbReference type="SUPFAM" id="SSF47807">
    <property type="entry name" value="5' to 3' exonuclease, C-terminal subdomain"/>
    <property type="match status" value="1"/>
</dbReference>
<comment type="function">
    <text evidence="17">In addition to polymerase activity, this DNA polymerase exhibits 3'-5' and 5'-3' exonuclease activity.</text>
</comment>
<dbReference type="RefSeq" id="WP_066136396.1">
    <property type="nucleotide sequence ID" value="NZ_CP014525.1"/>
</dbReference>
<dbReference type="CDD" id="cd09898">
    <property type="entry name" value="H3TH_53EXO"/>
    <property type="match status" value="1"/>
</dbReference>
<dbReference type="InterPro" id="IPR001098">
    <property type="entry name" value="DNA-dir_DNA_pol_A_palm_dom"/>
</dbReference>
<keyword evidence="5 17" id="KW-0808">Transferase</keyword>
<evidence type="ECO:0000313" key="21">
    <source>
        <dbReference type="EMBL" id="AMW35496.1"/>
    </source>
</evidence>
<dbReference type="InterPro" id="IPR002562">
    <property type="entry name" value="3'-5'_exonuclease_dom"/>
</dbReference>
<dbReference type="Pfam" id="PF01367">
    <property type="entry name" value="5_3_exonuc"/>
    <property type="match status" value="1"/>
</dbReference>
<dbReference type="InterPro" id="IPR012337">
    <property type="entry name" value="RNaseH-like_sf"/>
</dbReference>
<evidence type="ECO:0000256" key="10">
    <source>
        <dbReference type="ARBA" id="ARBA00022801"/>
    </source>
</evidence>
<evidence type="ECO:0000256" key="7">
    <source>
        <dbReference type="ARBA" id="ARBA00022705"/>
    </source>
</evidence>
<dbReference type="Gene3D" id="3.30.420.10">
    <property type="entry name" value="Ribonuclease H-like superfamily/Ribonuclease H"/>
    <property type="match status" value="1"/>
</dbReference>
<dbReference type="InterPro" id="IPR036279">
    <property type="entry name" value="5-3_exonuclease_C_sf"/>
</dbReference>
<evidence type="ECO:0000256" key="17">
    <source>
        <dbReference type="RuleBase" id="RU004460"/>
    </source>
</evidence>
<evidence type="ECO:0000259" key="18">
    <source>
        <dbReference type="SMART" id="SM00474"/>
    </source>
</evidence>
<name>A0A143DFS4_9PROT</name>
<evidence type="ECO:0000256" key="8">
    <source>
        <dbReference type="ARBA" id="ARBA00022722"/>
    </source>
</evidence>
<dbReference type="SUPFAM" id="SSF53098">
    <property type="entry name" value="Ribonuclease H-like"/>
    <property type="match status" value="1"/>
</dbReference>
<dbReference type="InterPro" id="IPR002298">
    <property type="entry name" value="DNA_polymerase_A"/>
</dbReference>
<evidence type="ECO:0000256" key="12">
    <source>
        <dbReference type="ARBA" id="ARBA00022932"/>
    </source>
</evidence>
<dbReference type="GO" id="GO:0003887">
    <property type="term" value="F:DNA-directed DNA polymerase activity"/>
    <property type="evidence" value="ECO:0007669"/>
    <property type="project" value="UniProtKB-UniRule"/>
</dbReference>
<dbReference type="CDD" id="cd08637">
    <property type="entry name" value="DNA_pol_A_pol_I_C"/>
    <property type="match status" value="1"/>
</dbReference>
<dbReference type="Pfam" id="PF00476">
    <property type="entry name" value="DNA_pol_A"/>
    <property type="match status" value="1"/>
</dbReference>
<gene>
    <name evidence="17" type="primary">polA</name>
    <name evidence="21" type="ORF">AY555_02475</name>
</gene>
<sequence>MKHLFLVDGSGYIFRAYHALPPLSRSDGTPTNAVSGYTSMMMKLVEDTDADYVAVIFDAARRSFRNDIYADYKAHRPPPPEDLVPQFSLIREATAALGVAHVEMDGFEADDLIATYTLMARQQGMRVTIVSSDKDLMQLVGEGVALYDAMKNKTIGPEAVLDKFGVAPEKVVDVQALAGDASDNVPGVPGIGIKTAATLITEYGDLDTLLLRAPEIRQPKRRASLIEHADAARISRQLVTLRQDVPVPVPLESFARRAPDPDVLIPFLETMEFRRLLSMVRARTASSVPYGDADAGVVAAKAEESVSYELVQDLQALQRWVDRAMQIGIVAVDTETDGLDPMQARLVGMSLAVGPGQACYIPLRHGMQQQQGDLLAGPGPEKPQQVAIADAVAILQPLFLDRSVLKVGHNIKFDLHVLAREALVLTPVDDTMVLSYVLDAASHGHGMDELAERHLGYQTIRYEDVCGKGKAAVTFDQVPLDKALSYAAEDADITLRLHTLFRDRLTAERMVAVYEMLDRPLIPVLFAMEEEGIAVNRTALESLSSDFAGRMVTLEADIQDLAGEAFNVASPKQLGDILFGRMGLKGGRKSARTGAWSTDAEVLESLAAEGHALPQKVLDWRALAKLKSTYTDALVRQINPRSGRVHTRFAMTVTTTGRLSSNDPNLQNIPIRTEEGRKIRQAFVARPGCVLLSADYSQIELRLVAHVASVAALREAFHNDQDIHAMTASRVFGVPVAGMDPMLRRRAKAINFGIIYGISAFGLARQLGISNGEAKAFIDAYFAMFPEIRDYMEQTIEQARRQGFVRTLFGRKCFTPDIQSKNPAQRAFAERAAVNAPIQGSAADILKKAMIALPLALEEKGLKARLLLQVHDELVFDVPRDQVDETCSVVRAVMERAAVLSVPLIVDTGVADTWAGAH</sequence>
<dbReference type="GO" id="GO:0006302">
    <property type="term" value="P:double-strand break repair"/>
    <property type="evidence" value="ECO:0007669"/>
    <property type="project" value="TreeGrafter"/>
</dbReference>
<evidence type="ECO:0000256" key="2">
    <source>
        <dbReference type="ARBA" id="ARBA00011541"/>
    </source>
</evidence>
<accession>A0A143DFS4</accession>
<dbReference type="PANTHER" id="PTHR10133">
    <property type="entry name" value="DNA POLYMERASE I"/>
    <property type="match status" value="1"/>
</dbReference>
<keyword evidence="22" id="KW-1185">Reference proteome</keyword>
<evidence type="ECO:0000256" key="9">
    <source>
        <dbReference type="ARBA" id="ARBA00022763"/>
    </source>
</evidence>
<dbReference type="NCBIfam" id="NF004397">
    <property type="entry name" value="PRK05755.1"/>
    <property type="match status" value="1"/>
</dbReference>
<keyword evidence="8" id="KW-0540">Nuclease</keyword>
<dbReference type="CDD" id="cd06139">
    <property type="entry name" value="DNA_polA_I_Ecoli_like_exo"/>
    <property type="match status" value="1"/>
</dbReference>
<dbReference type="InterPro" id="IPR036397">
    <property type="entry name" value="RNaseH_sf"/>
</dbReference>
<dbReference type="Gene3D" id="1.20.1060.10">
    <property type="entry name" value="Taq DNA Polymerase, Chain T, domain 4"/>
    <property type="match status" value="1"/>
</dbReference>
<evidence type="ECO:0000256" key="5">
    <source>
        <dbReference type="ARBA" id="ARBA00022679"/>
    </source>
</evidence>
<keyword evidence="14 17" id="KW-0234">DNA repair</keyword>
<comment type="catalytic activity">
    <reaction evidence="15 17">
        <text>DNA(n) + a 2'-deoxyribonucleoside 5'-triphosphate = DNA(n+1) + diphosphate</text>
        <dbReference type="Rhea" id="RHEA:22508"/>
        <dbReference type="Rhea" id="RHEA-COMP:17339"/>
        <dbReference type="Rhea" id="RHEA-COMP:17340"/>
        <dbReference type="ChEBI" id="CHEBI:33019"/>
        <dbReference type="ChEBI" id="CHEBI:61560"/>
        <dbReference type="ChEBI" id="CHEBI:173112"/>
        <dbReference type="EC" id="2.7.7.7"/>
    </reaction>
</comment>
<dbReference type="FunFam" id="3.40.50.1010:FF:000001">
    <property type="entry name" value="DNA polymerase I"/>
    <property type="match status" value="1"/>
</dbReference>
<dbReference type="Pfam" id="PF02739">
    <property type="entry name" value="5_3_exonuc_N"/>
    <property type="match status" value="1"/>
</dbReference>
<dbReference type="PROSITE" id="PS00447">
    <property type="entry name" value="DNA_POLYMERASE_A"/>
    <property type="match status" value="1"/>
</dbReference>
<evidence type="ECO:0000259" key="19">
    <source>
        <dbReference type="SMART" id="SM00475"/>
    </source>
</evidence>
<dbReference type="InterPro" id="IPR029060">
    <property type="entry name" value="PIN-like_dom_sf"/>
</dbReference>
<dbReference type="GeneID" id="53316016"/>
<dbReference type="EMBL" id="CP014525">
    <property type="protein sequence ID" value="AMW35496.1"/>
    <property type="molecule type" value="Genomic_DNA"/>
</dbReference>
<dbReference type="PRINTS" id="PR00868">
    <property type="entry name" value="DNAPOLI"/>
</dbReference>
<reference evidence="21 22" key="1">
    <citation type="submission" date="2016-02" db="EMBL/GenBank/DDBJ databases">
        <title>Complete Genome of H5569, the type strain of the newly described species Haematospirillium jordaniae.</title>
        <authorList>
            <person name="Nicholson A.C."/>
            <person name="Humrighouse B.W."/>
            <person name="Loparov V."/>
            <person name="McQuiston J.R."/>
        </authorList>
    </citation>
    <scope>NUCLEOTIDE SEQUENCE [LARGE SCALE GENOMIC DNA]</scope>
    <source>
        <strain evidence="21 22">H5569</strain>
    </source>
</reference>
<dbReference type="Gene3D" id="3.30.70.370">
    <property type="match status" value="1"/>
</dbReference>
<dbReference type="STRING" id="1549855.AY555_02475"/>
<evidence type="ECO:0000256" key="1">
    <source>
        <dbReference type="ARBA" id="ARBA00007705"/>
    </source>
</evidence>
<dbReference type="PANTHER" id="PTHR10133:SF27">
    <property type="entry name" value="DNA POLYMERASE NU"/>
    <property type="match status" value="1"/>
</dbReference>
<dbReference type="OrthoDB" id="9806424at2"/>
<dbReference type="FunFam" id="1.10.150.20:FF:000002">
    <property type="entry name" value="DNA polymerase I"/>
    <property type="match status" value="1"/>
</dbReference>